<proteinExistence type="predicted"/>
<protein>
    <recommendedName>
        <fullName evidence="2">SWIM-type domain-containing protein</fullName>
    </recommendedName>
</protein>
<name>A0A7S2DNQ1_9STRA</name>
<organism evidence="1">
    <name type="scientific">Octactis speculum</name>
    <dbReference type="NCBI Taxonomy" id="3111310"/>
    <lineage>
        <taxon>Eukaryota</taxon>
        <taxon>Sar</taxon>
        <taxon>Stramenopiles</taxon>
        <taxon>Ochrophyta</taxon>
        <taxon>Dictyochophyceae</taxon>
        <taxon>Dictyochales</taxon>
        <taxon>Dictyochaceae</taxon>
        <taxon>Octactis</taxon>
    </lineage>
</organism>
<evidence type="ECO:0000313" key="1">
    <source>
        <dbReference type="EMBL" id="CAD9459878.1"/>
    </source>
</evidence>
<reference evidence="1" key="1">
    <citation type="submission" date="2021-01" db="EMBL/GenBank/DDBJ databases">
        <authorList>
            <person name="Corre E."/>
            <person name="Pelletier E."/>
            <person name="Niang G."/>
            <person name="Scheremetjew M."/>
            <person name="Finn R."/>
            <person name="Kale V."/>
            <person name="Holt S."/>
            <person name="Cochrane G."/>
            <person name="Meng A."/>
            <person name="Brown T."/>
            <person name="Cohen L."/>
        </authorList>
    </citation>
    <scope>NUCLEOTIDE SEQUENCE</scope>
    <source>
        <strain evidence="1">CCMP1381</strain>
    </source>
</reference>
<accession>A0A7S2DNQ1</accession>
<evidence type="ECO:0008006" key="2">
    <source>
        <dbReference type="Google" id="ProtNLM"/>
    </source>
</evidence>
<dbReference type="EMBL" id="HBGS01046534">
    <property type="protein sequence ID" value="CAD9459878.1"/>
    <property type="molecule type" value="Transcribed_RNA"/>
</dbReference>
<gene>
    <name evidence="1" type="ORF">DSPE1174_LOCUS24110</name>
</gene>
<sequence length="466" mass="52493">MSSDHVDDDEIKIYEVGNGGTSKLFMKHRTSSILVPEELSSPFCWETINGKTAFMTDYALAARNAGAKIWVSPNTCALRNTKFKWDMCASHVLGRWMEKNGKFRDQANKSKMNSDFEDYKNTPVYLLAKTGLLFEKMMAKWRNVYGEHELTGKFERQWQDVECTRVVINHIAEVPGGMPVDTNSVEVTHHVHKEHDNHIRFDGEEYVSRLSKWVHHKSANDMSFGLYLNLAVCSKRFFVAVRDMLEDDISPLTVCFGGSNGRLLCASQRTLNRLKVHPSAPTTAHDCCILLSTARPSNFVGVQAPSIVQSFVNGTEDPSLICSPLLFDECVAWGNSFYFLTPIPAGDYLRGLFDRLKNSGMKIDCSYEDLVLLGPNGLMSCSCSGYLHRAWCIHACVCAFVRGIICGYPMYKDPTPRDTSQRGRPCKNRPRKIRKIPCCPWEHDYESGDLLDDSTLFSDGSLSVSV</sequence>
<dbReference type="AlphaFoldDB" id="A0A7S2DNQ1"/>